<dbReference type="Pfam" id="PF00107">
    <property type="entry name" value="ADH_zinc_N"/>
    <property type="match status" value="1"/>
</dbReference>
<protein>
    <recommendedName>
        <fullName evidence="3">heme oxygenase (biliverdin-producing)</fullName>
        <ecNumber evidence="3">1.14.14.18</ecNumber>
    </recommendedName>
</protein>
<evidence type="ECO:0000259" key="12">
    <source>
        <dbReference type="SMART" id="SM00829"/>
    </source>
</evidence>
<keyword evidence="6" id="KW-0349">Heme</keyword>
<evidence type="ECO:0000256" key="9">
    <source>
        <dbReference type="ARBA" id="ARBA00022946"/>
    </source>
</evidence>
<sequence length="660" mass="73056">MPSLNPVSPSQSLFNKLRFRTPTFVAPTSFSNSNSSLESSFLPRRVPSALRFKKSTAGISTVRMKTVPLVSATMAEKSKKRYPGESKGFVEEMRFVAMKLHTRDQAKEGEKETKEPQEAPVAKWEPTVEGYLRFLVDSKLVYDTLDKIIAKAVFPSYAEFRDTGLERSEALAKDLEWFKEQGYVIPEPSSPGVTYARYLEELSEKDPQAFICHFYNTYFAHTAGGRMIGRKVAERILENKELEFYKWDGDLSQLLQNVRDKLNKVAESWSREEKDHCLEETEKSFKHSGEILLLVSDVVHRHSTLPLPLAGEEAAMEVMNRVVAIRHHIDEFPVESDFELKSEALIVSVKAGCDDIVVKNLYVSIDPYQINRMKSHSSSQKTSSFATSIKPAQPIDAYGVGEVLASGNADFKKGDLVAGLLHWAEYSIVKAQTSLLRQIDSMGLPLTNHIGILGFSGLTAYAGLFEVAKVKEGETVFVSAASGSVGSLAGQLAKLHGCYVVGSAGSDEKVALLKEKLGFDEAFNYKQEKDLTSTLERYFPDGIDVYFDNVGGEMLEAAVANLKAFGRVALCGVISEYTSSKKAAPKMLDLVYKRIKVEGFLAGDFLNVYSDFIAMVSQYLGSRKIESLEDVSIGVDTIPSAFIGLFKGDNIGKKIVKLAV</sequence>
<comment type="similarity">
    <text evidence="2">Belongs to the heme oxygenase family.</text>
</comment>
<comment type="subcellular location">
    <subcellularLocation>
        <location evidence="1">Plastid</location>
        <location evidence="1">Chloroplast</location>
    </subcellularLocation>
</comment>
<evidence type="ECO:0000256" key="7">
    <source>
        <dbReference type="ARBA" id="ARBA00022640"/>
    </source>
</evidence>
<dbReference type="InterPro" id="IPR016053">
    <property type="entry name" value="Haem_Oase-like"/>
</dbReference>
<evidence type="ECO:0000256" key="6">
    <source>
        <dbReference type="ARBA" id="ARBA00022617"/>
    </source>
</evidence>
<dbReference type="FunFam" id="1.20.910.10:FF:000005">
    <property type="entry name" value="Heme oxygenase 1"/>
    <property type="match status" value="1"/>
</dbReference>
<dbReference type="EMBL" id="JAGKQH010000011">
    <property type="protein sequence ID" value="KAG6587901.1"/>
    <property type="molecule type" value="Genomic_DNA"/>
</dbReference>
<comment type="caution">
    <text evidence="13">The sequence shown here is derived from an EMBL/GenBank/DDBJ whole genome shotgun (WGS) entry which is preliminary data.</text>
</comment>
<dbReference type="InterPro" id="IPR041694">
    <property type="entry name" value="ADH_N_2"/>
</dbReference>
<dbReference type="Proteomes" id="UP000685013">
    <property type="component" value="Chromosome 11"/>
</dbReference>
<keyword evidence="10" id="KW-0560">Oxidoreductase</keyword>
<dbReference type="EC" id="1.14.14.18" evidence="3"/>
<keyword evidence="9" id="KW-0809">Transit peptide</keyword>
<dbReference type="InterPro" id="IPR020843">
    <property type="entry name" value="ER"/>
</dbReference>
<proteinExistence type="inferred from homology"/>
<keyword evidence="14" id="KW-1185">Reference proteome</keyword>
<dbReference type="FunFam" id="3.40.50.720:FF:000121">
    <property type="entry name" value="Prostaglandin reductase 2"/>
    <property type="match status" value="1"/>
</dbReference>
<dbReference type="GO" id="GO:0015979">
    <property type="term" value="P:photosynthesis"/>
    <property type="evidence" value="ECO:0007669"/>
    <property type="project" value="UniProtKB-KW"/>
</dbReference>
<keyword evidence="7" id="KW-0934">Plastid</keyword>
<dbReference type="GO" id="GO:0006788">
    <property type="term" value="P:heme oxidation"/>
    <property type="evidence" value="ECO:0007669"/>
    <property type="project" value="InterPro"/>
</dbReference>
<dbReference type="InterPro" id="IPR013149">
    <property type="entry name" value="ADH-like_C"/>
</dbReference>
<dbReference type="AlphaFoldDB" id="A0AAV6MXA5"/>
<evidence type="ECO:0000256" key="3">
    <source>
        <dbReference type="ARBA" id="ARBA00012360"/>
    </source>
</evidence>
<evidence type="ECO:0000256" key="4">
    <source>
        <dbReference type="ARBA" id="ARBA00022528"/>
    </source>
</evidence>
<evidence type="ECO:0000256" key="10">
    <source>
        <dbReference type="ARBA" id="ARBA00023002"/>
    </source>
</evidence>
<keyword evidence="11" id="KW-0408">Iron</keyword>
<keyword evidence="4" id="KW-0150">Chloroplast</keyword>
<evidence type="ECO:0000256" key="5">
    <source>
        <dbReference type="ARBA" id="ARBA00022531"/>
    </source>
</evidence>
<dbReference type="Pfam" id="PF01126">
    <property type="entry name" value="Heme_oxygenase"/>
    <property type="match status" value="1"/>
</dbReference>
<dbReference type="CDD" id="cd19165">
    <property type="entry name" value="HemeO"/>
    <property type="match status" value="1"/>
</dbReference>
<dbReference type="GO" id="GO:0046872">
    <property type="term" value="F:metal ion binding"/>
    <property type="evidence" value="ECO:0007669"/>
    <property type="project" value="UniProtKB-KW"/>
</dbReference>
<evidence type="ECO:0000313" key="14">
    <source>
        <dbReference type="Proteomes" id="UP000685013"/>
    </source>
</evidence>
<dbReference type="InterPro" id="IPR045010">
    <property type="entry name" value="MDR_fam"/>
</dbReference>
<dbReference type="GO" id="GO:0016628">
    <property type="term" value="F:oxidoreductase activity, acting on the CH-CH group of donors, NAD or NADP as acceptor"/>
    <property type="evidence" value="ECO:0007669"/>
    <property type="project" value="InterPro"/>
</dbReference>
<dbReference type="GO" id="GO:0004392">
    <property type="term" value="F:heme oxygenase (decyclizing) activity"/>
    <property type="evidence" value="ECO:0007669"/>
    <property type="project" value="UniProtKB-EC"/>
</dbReference>
<feature type="non-terminal residue" evidence="13">
    <location>
        <position position="1"/>
    </location>
</feature>
<evidence type="ECO:0000256" key="8">
    <source>
        <dbReference type="ARBA" id="ARBA00022723"/>
    </source>
</evidence>
<dbReference type="SMART" id="SM00829">
    <property type="entry name" value="PKS_ER"/>
    <property type="match status" value="1"/>
</dbReference>
<evidence type="ECO:0000313" key="13">
    <source>
        <dbReference type="EMBL" id="KAG6587901.1"/>
    </source>
</evidence>
<evidence type="ECO:0000256" key="2">
    <source>
        <dbReference type="ARBA" id="ARBA00006134"/>
    </source>
</evidence>
<dbReference type="InterPro" id="IPR002051">
    <property type="entry name" value="Haem_Oase"/>
</dbReference>
<gene>
    <name evidence="13" type="primary">HO1</name>
    <name evidence="13" type="ORF">SDJN03_16466</name>
</gene>
<reference evidence="13 14" key="1">
    <citation type="journal article" date="2021" name="Hortic Res">
        <title>The domestication of Cucurbita argyrosperma as revealed by the genome of its wild relative.</title>
        <authorList>
            <person name="Barrera-Redondo J."/>
            <person name="Sanchez-de la Vega G."/>
            <person name="Aguirre-Liguori J.A."/>
            <person name="Castellanos-Morales G."/>
            <person name="Gutierrez-Guerrero Y.T."/>
            <person name="Aguirre-Dugua X."/>
            <person name="Aguirre-Planter E."/>
            <person name="Tenaillon M.I."/>
            <person name="Lira-Saade R."/>
            <person name="Eguiarte L.E."/>
        </authorList>
    </citation>
    <scope>NUCLEOTIDE SEQUENCE [LARGE SCALE GENOMIC DNA]</scope>
    <source>
        <strain evidence="13">JBR-2021</strain>
    </source>
</reference>
<dbReference type="GO" id="GO:0009507">
    <property type="term" value="C:chloroplast"/>
    <property type="evidence" value="ECO:0007669"/>
    <property type="project" value="UniProtKB-SubCell"/>
</dbReference>
<organism evidence="13 14">
    <name type="scientific">Cucurbita argyrosperma subsp. sororia</name>
    <dbReference type="NCBI Taxonomy" id="37648"/>
    <lineage>
        <taxon>Eukaryota</taxon>
        <taxon>Viridiplantae</taxon>
        <taxon>Streptophyta</taxon>
        <taxon>Embryophyta</taxon>
        <taxon>Tracheophyta</taxon>
        <taxon>Spermatophyta</taxon>
        <taxon>Magnoliopsida</taxon>
        <taxon>eudicotyledons</taxon>
        <taxon>Gunneridae</taxon>
        <taxon>Pentapetalae</taxon>
        <taxon>rosids</taxon>
        <taxon>fabids</taxon>
        <taxon>Cucurbitales</taxon>
        <taxon>Cucurbitaceae</taxon>
        <taxon>Cucurbiteae</taxon>
        <taxon>Cucurbita</taxon>
    </lineage>
</organism>
<keyword evidence="8" id="KW-0479">Metal-binding</keyword>
<keyword evidence="5" id="KW-0602">Photosynthesis</keyword>
<feature type="domain" description="Enoyl reductase (ER)" evidence="12">
    <location>
        <begin position="335"/>
        <end position="656"/>
    </location>
</feature>
<evidence type="ECO:0000256" key="11">
    <source>
        <dbReference type="ARBA" id="ARBA00023004"/>
    </source>
</evidence>
<dbReference type="Pfam" id="PF16884">
    <property type="entry name" value="ADH_N_2"/>
    <property type="match status" value="1"/>
</dbReference>
<name>A0AAV6MXA5_9ROSI</name>
<evidence type="ECO:0000256" key="1">
    <source>
        <dbReference type="ARBA" id="ARBA00004229"/>
    </source>
</evidence>
<dbReference type="PANTHER" id="PTHR43205:SF12">
    <property type="entry name" value="OS06G0602900 PROTEIN"/>
    <property type="match status" value="1"/>
</dbReference>
<accession>A0AAV6MXA5</accession>
<dbReference type="PANTHER" id="PTHR43205">
    <property type="entry name" value="PROSTAGLANDIN REDUCTASE"/>
    <property type="match status" value="1"/>
</dbReference>